<feature type="region of interest" description="Disordered" evidence="6">
    <location>
        <begin position="80"/>
        <end position="130"/>
    </location>
</feature>
<dbReference type="InterPro" id="IPR016177">
    <property type="entry name" value="DNA-bd_dom_sf"/>
</dbReference>
<evidence type="ECO:0000313" key="9">
    <source>
        <dbReference type="Proteomes" id="UP000189703"/>
    </source>
</evidence>
<dbReference type="CDD" id="cd00018">
    <property type="entry name" value="AP2"/>
    <property type="match status" value="1"/>
</dbReference>
<dbReference type="Gene3D" id="2.40.330.10">
    <property type="entry name" value="DNA-binding pseudobarrel domain"/>
    <property type="match status" value="1"/>
</dbReference>
<evidence type="ECO:0000256" key="4">
    <source>
        <dbReference type="ARBA" id="ARBA00023163"/>
    </source>
</evidence>
<keyword evidence="5" id="KW-0539">Nucleus</keyword>
<dbReference type="OMA" id="CIHTGSI"/>
<evidence type="ECO:0000256" key="2">
    <source>
        <dbReference type="ARBA" id="ARBA00023015"/>
    </source>
</evidence>
<dbReference type="FunFam" id="3.30.730.10:FF:000008">
    <property type="entry name" value="AP2 domain-containing protein RAP2.8"/>
    <property type="match status" value="1"/>
</dbReference>
<dbReference type="SUPFAM" id="SSF101936">
    <property type="entry name" value="DNA-binding pseudobarrel domain"/>
    <property type="match status" value="1"/>
</dbReference>
<dbReference type="InterPro" id="IPR015300">
    <property type="entry name" value="DNA-bd_pseudobarrel_sf"/>
</dbReference>
<protein>
    <submittedName>
        <fullName evidence="10">B3 domain-containing protein At2g36080-like</fullName>
    </submittedName>
</protein>
<keyword evidence="2" id="KW-0805">Transcription regulation</keyword>
<keyword evidence="9" id="KW-1185">Reference proteome</keyword>
<dbReference type="OrthoDB" id="2020802at2759"/>
<gene>
    <name evidence="10" type="primary">LOC104601341</name>
</gene>
<dbReference type="Gene3D" id="3.30.730.10">
    <property type="entry name" value="AP2/ERF domain"/>
    <property type="match status" value="1"/>
</dbReference>
<accession>A0A1U8AK36</accession>
<dbReference type="InterPro" id="IPR036955">
    <property type="entry name" value="AP2/ERF_dom_sf"/>
</dbReference>
<evidence type="ECO:0000256" key="3">
    <source>
        <dbReference type="ARBA" id="ARBA00023125"/>
    </source>
</evidence>
<keyword evidence="3" id="KW-0238">DNA-binding</keyword>
<feature type="region of interest" description="Disordered" evidence="6">
    <location>
        <begin position="338"/>
        <end position="358"/>
    </location>
</feature>
<dbReference type="PROSITE" id="PS51032">
    <property type="entry name" value="AP2_ERF"/>
    <property type="match status" value="1"/>
</dbReference>
<dbReference type="AlphaFoldDB" id="A0A1U8AK36"/>
<keyword evidence="4" id="KW-0804">Transcription</keyword>
<dbReference type="InterPro" id="IPR003340">
    <property type="entry name" value="B3_DNA-bd"/>
</dbReference>
<dbReference type="InParanoid" id="A0A1U8AK36"/>
<name>A0A1U8AK36_NELNU</name>
<dbReference type="SMART" id="SM01019">
    <property type="entry name" value="B3"/>
    <property type="match status" value="1"/>
</dbReference>
<dbReference type="PANTHER" id="PTHR31140:SF70">
    <property type="entry name" value="B3 DOMAIN-CONTAINING PROTEIN OS11G0156000"/>
    <property type="match status" value="1"/>
</dbReference>
<evidence type="ECO:0000256" key="1">
    <source>
        <dbReference type="ARBA" id="ARBA00004123"/>
    </source>
</evidence>
<dbReference type="PROSITE" id="PS50863">
    <property type="entry name" value="B3"/>
    <property type="match status" value="1"/>
</dbReference>
<dbReference type="SMR" id="A0A1U8AK36"/>
<sequence>MATNHFPSELQEGFWWTTQDPATRIPTSRYKGVVPQPNGRWGAQIQENHHRLWLGTFDSEEAAARSYLRAVSMFGGRDSALNFNPTQHDNNEEDLEDQQTTEDRETVDNDDTDHANQHHHHQEEREHMFEKPLTPSDVGKLNRLVIPKQHAEKYFPLGGGDSGEKGLLLSFEDESGKSWRFRYSYWNSSQSYVLTKGWSRFVKEKRLDAGDVVSFERRKLNGDRFYIRWRRRPVPVQDSGAVQEIPGPPMSAWTRVFYSAHPYPPHPHGPPPLLYQPDSLHHASIPTGAPVIQNPTTTGNSKRLRLFGVNLDCQLDHPGPPTHDGSPLLNQALPPHLYTQPHGSNGYQEFSFSHTRNR</sequence>
<dbReference type="CDD" id="cd10017">
    <property type="entry name" value="B3_DNA"/>
    <property type="match status" value="1"/>
</dbReference>
<dbReference type="GeneID" id="104601341"/>
<dbReference type="eggNOG" id="ENOG502R9U7">
    <property type="taxonomic scope" value="Eukaryota"/>
</dbReference>
<organism evidence="9 10">
    <name type="scientific">Nelumbo nucifera</name>
    <name type="common">Sacred lotus</name>
    <dbReference type="NCBI Taxonomy" id="4432"/>
    <lineage>
        <taxon>Eukaryota</taxon>
        <taxon>Viridiplantae</taxon>
        <taxon>Streptophyta</taxon>
        <taxon>Embryophyta</taxon>
        <taxon>Tracheophyta</taxon>
        <taxon>Spermatophyta</taxon>
        <taxon>Magnoliopsida</taxon>
        <taxon>Proteales</taxon>
        <taxon>Nelumbonaceae</taxon>
        <taxon>Nelumbo</taxon>
    </lineage>
</organism>
<evidence type="ECO:0000256" key="6">
    <source>
        <dbReference type="SAM" id="MobiDB-lite"/>
    </source>
</evidence>
<evidence type="ECO:0000259" key="8">
    <source>
        <dbReference type="PROSITE" id="PS51032"/>
    </source>
</evidence>
<evidence type="ECO:0000313" key="10">
    <source>
        <dbReference type="RefSeq" id="XP_010262926.1"/>
    </source>
</evidence>
<feature type="compositionally biased region" description="Acidic residues" evidence="6">
    <location>
        <begin position="91"/>
        <end position="100"/>
    </location>
</feature>
<dbReference type="SMART" id="SM00380">
    <property type="entry name" value="AP2"/>
    <property type="match status" value="1"/>
</dbReference>
<dbReference type="KEGG" id="nnu:104601341"/>
<feature type="domain" description="AP2/ERF" evidence="8">
    <location>
        <begin position="29"/>
        <end position="84"/>
    </location>
</feature>
<dbReference type="Pfam" id="PF02362">
    <property type="entry name" value="B3"/>
    <property type="match status" value="1"/>
</dbReference>
<feature type="domain" description="TF-B3" evidence="7">
    <location>
        <begin position="129"/>
        <end position="233"/>
    </location>
</feature>
<proteinExistence type="predicted"/>
<dbReference type="SUPFAM" id="SSF54171">
    <property type="entry name" value="DNA-binding domain"/>
    <property type="match status" value="1"/>
</dbReference>
<dbReference type="InterPro" id="IPR044800">
    <property type="entry name" value="LEC2-like"/>
</dbReference>
<dbReference type="InterPro" id="IPR001471">
    <property type="entry name" value="AP2/ERF_dom"/>
</dbReference>
<dbReference type="Proteomes" id="UP000189703">
    <property type="component" value="Unplaced"/>
</dbReference>
<dbReference type="PANTHER" id="PTHR31140">
    <property type="entry name" value="B3 DOMAIN-CONTAINING TRANSCRIPTION FACTOR ABI3"/>
    <property type="match status" value="1"/>
</dbReference>
<reference evidence="10" key="1">
    <citation type="submission" date="2025-08" db="UniProtKB">
        <authorList>
            <consortium name="RefSeq"/>
        </authorList>
    </citation>
    <scope>IDENTIFICATION</scope>
</reference>
<feature type="compositionally biased region" description="Polar residues" evidence="6">
    <location>
        <begin position="341"/>
        <end position="358"/>
    </location>
</feature>
<dbReference type="GO" id="GO:0005634">
    <property type="term" value="C:nucleus"/>
    <property type="evidence" value="ECO:0007669"/>
    <property type="project" value="UniProtKB-SubCell"/>
</dbReference>
<evidence type="ECO:0000256" key="5">
    <source>
        <dbReference type="ARBA" id="ARBA00023242"/>
    </source>
</evidence>
<evidence type="ECO:0000259" key="7">
    <source>
        <dbReference type="PROSITE" id="PS50863"/>
    </source>
</evidence>
<dbReference type="GO" id="GO:0003677">
    <property type="term" value="F:DNA binding"/>
    <property type="evidence" value="ECO:0007669"/>
    <property type="project" value="UniProtKB-KW"/>
</dbReference>
<comment type="subcellular location">
    <subcellularLocation>
        <location evidence="1">Nucleus</location>
    </subcellularLocation>
</comment>
<feature type="compositionally biased region" description="Basic and acidic residues" evidence="6">
    <location>
        <begin position="101"/>
        <end position="130"/>
    </location>
</feature>
<dbReference type="GO" id="GO:0003700">
    <property type="term" value="F:DNA-binding transcription factor activity"/>
    <property type="evidence" value="ECO:0007669"/>
    <property type="project" value="InterPro"/>
</dbReference>
<dbReference type="RefSeq" id="XP_010262926.1">
    <property type="nucleotide sequence ID" value="XM_010264624.2"/>
</dbReference>